<keyword evidence="2" id="KW-1185">Reference proteome</keyword>
<reference evidence="1 2" key="1">
    <citation type="submission" date="2019-01" db="EMBL/GenBank/DDBJ databases">
        <title>Leucobacter muris sp. nov. isolated from the nose of a laboratory mouse.</title>
        <authorList>
            <person name="Benga L."/>
            <person name="Sproeer C."/>
            <person name="Schumann P."/>
            <person name="Verbarg S."/>
            <person name="Bunk B."/>
            <person name="Engelhardt E."/>
            <person name="Benten P.M."/>
            <person name="Sager M."/>
        </authorList>
    </citation>
    <scope>NUCLEOTIDE SEQUENCE [LARGE SCALE GENOMIC DNA]</scope>
    <source>
        <strain evidence="1 2">DSM 101948</strain>
    </source>
</reference>
<protein>
    <submittedName>
        <fullName evidence="1">Uncharacterized protein</fullName>
    </submittedName>
</protein>
<dbReference type="EMBL" id="CP035037">
    <property type="protein sequence ID" value="QAB17624.1"/>
    <property type="molecule type" value="Genomic_DNA"/>
</dbReference>
<proteinExistence type="predicted"/>
<gene>
    <name evidence="1" type="ORF">Leucomu_06540</name>
</gene>
<name>A0ABX5QEW9_9MICO</name>
<sequence>MNVCEISRPVAQMDTLSRVSSSIGGIASIAIATPTRGKPGERPTCSWSGPQMITLAMTVSTSVQDSGTEPIRR</sequence>
<evidence type="ECO:0000313" key="1">
    <source>
        <dbReference type="EMBL" id="QAB17624.1"/>
    </source>
</evidence>
<evidence type="ECO:0000313" key="2">
    <source>
        <dbReference type="Proteomes" id="UP000285768"/>
    </source>
</evidence>
<organism evidence="1 2">
    <name type="scientific">Leucobacter muris</name>
    <dbReference type="NCBI Taxonomy" id="1935379"/>
    <lineage>
        <taxon>Bacteria</taxon>
        <taxon>Bacillati</taxon>
        <taxon>Actinomycetota</taxon>
        <taxon>Actinomycetes</taxon>
        <taxon>Micrococcales</taxon>
        <taxon>Microbacteriaceae</taxon>
        <taxon>Leucobacter</taxon>
    </lineage>
</organism>
<accession>A0ABX5QEW9</accession>
<dbReference type="Proteomes" id="UP000285768">
    <property type="component" value="Chromosome"/>
</dbReference>